<dbReference type="HOGENOM" id="CLU_002714_1_0_1"/>
<feature type="compositionally biased region" description="Low complexity" evidence="1">
    <location>
        <begin position="87"/>
        <end position="105"/>
    </location>
</feature>
<gene>
    <name evidence="2" type="ORF">A1O3_02596</name>
</gene>
<keyword evidence="3" id="KW-1185">Reference proteome</keyword>
<feature type="region of interest" description="Disordered" evidence="1">
    <location>
        <begin position="492"/>
        <end position="524"/>
    </location>
</feature>
<evidence type="ECO:0000256" key="1">
    <source>
        <dbReference type="SAM" id="MobiDB-lite"/>
    </source>
</evidence>
<proteinExistence type="predicted"/>
<feature type="region of interest" description="Disordered" evidence="1">
    <location>
        <begin position="1"/>
        <end position="198"/>
    </location>
</feature>
<dbReference type="Proteomes" id="UP000019478">
    <property type="component" value="Unassembled WGS sequence"/>
</dbReference>
<accession>W9Z4W1</accession>
<dbReference type="STRING" id="1182542.W9Z4W1"/>
<dbReference type="OrthoDB" id="5382952at2759"/>
<feature type="region of interest" description="Disordered" evidence="1">
    <location>
        <begin position="937"/>
        <end position="974"/>
    </location>
</feature>
<comment type="caution">
    <text evidence="2">The sequence shown here is derived from an EMBL/GenBank/DDBJ whole genome shotgun (WGS) entry which is preliminary data.</text>
</comment>
<name>W9Z4W1_9EURO</name>
<feature type="compositionally biased region" description="Low complexity" evidence="1">
    <location>
        <begin position="156"/>
        <end position="168"/>
    </location>
</feature>
<dbReference type="GeneID" id="19166726"/>
<dbReference type="AlphaFoldDB" id="W9Z4W1"/>
<protein>
    <recommendedName>
        <fullName evidence="4">Methyltransferase type 11 domain-containing protein</fullName>
    </recommendedName>
</protein>
<organism evidence="2 3">
    <name type="scientific">Capronia epimyces CBS 606.96</name>
    <dbReference type="NCBI Taxonomy" id="1182542"/>
    <lineage>
        <taxon>Eukaryota</taxon>
        <taxon>Fungi</taxon>
        <taxon>Dikarya</taxon>
        <taxon>Ascomycota</taxon>
        <taxon>Pezizomycotina</taxon>
        <taxon>Eurotiomycetes</taxon>
        <taxon>Chaetothyriomycetidae</taxon>
        <taxon>Chaetothyriales</taxon>
        <taxon>Herpotrichiellaceae</taxon>
        <taxon>Capronia</taxon>
    </lineage>
</organism>
<dbReference type="RefSeq" id="XP_007730926.1">
    <property type="nucleotide sequence ID" value="XM_007732736.1"/>
</dbReference>
<evidence type="ECO:0008006" key="4">
    <source>
        <dbReference type="Google" id="ProtNLM"/>
    </source>
</evidence>
<feature type="region of interest" description="Disordered" evidence="1">
    <location>
        <begin position="268"/>
        <end position="290"/>
    </location>
</feature>
<feature type="compositionally biased region" description="Low complexity" evidence="1">
    <location>
        <begin position="492"/>
        <end position="512"/>
    </location>
</feature>
<dbReference type="SUPFAM" id="SSF53335">
    <property type="entry name" value="S-adenosyl-L-methionine-dependent methyltransferases"/>
    <property type="match status" value="1"/>
</dbReference>
<feature type="compositionally biased region" description="Low complexity" evidence="1">
    <location>
        <begin position="939"/>
        <end position="955"/>
    </location>
</feature>
<dbReference type="InterPro" id="IPR029063">
    <property type="entry name" value="SAM-dependent_MTases_sf"/>
</dbReference>
<reference evidence="2 3" key="1">
    <citation type="submission" date="2013-03" db="EMBL/GenBank/DDBJ databases">
        <title>The Genome Sequence of Capronia epimyces CBS 606.96.</title>
        <authorList>
            <consortium name="The Broad Institute Genomics Platform"/>
            <person name="Cuomo C."/>
            <person name="de Hoog S."/>
            <person name="Gorbushina A."/>
            <person name="Walker B."/>
            <person name="Young S.K."/>
            <person name="Zeng Q."/>
            <person name="Gargeya S."/>
            <person name="Fitzgerald M."/>
            <person name="Haas B."/>
            <person name="Abouelleil A."/>
            <person name="Allen A.W."/>
            <person name="Alvarado L."/>
            <person name="Arachchi H.M."/>
            <person name="Berlin A.M."/>
            <person name="Chapman S.B."/>
            <person name="Gainer-Dewar J."/>
            <person name="Goldberg J."/>
            <person name="Griggs A."/>
            <person name="Gujja S."/>
            <person name="Hansen M."/>
            <person name="Howarth C."/>
            <person name="Imamovic A."/>
            <person name="Ireland A."/>
            <person name="Larimer J."/>
            <person name="McCowan C."/>
            <person name="Murphy C."/>
            <person name="Pearson M."/>
            <person name="Poon T.W."/>
            <person name="Priest M."/>
            <person name="Roberts A."/>
            <person name="Saif S."/>
            <person name="Shea T."/>
            <person name="Sisk P."/>
            <person name="Sykes S."/>
            <person name="Wortman J."/>
            <person name="Nusbaum C."/>
            <person name="Birren B."/>
        </authorList>
    </citation>
    <scope>NUCLEOTIDE SEQUENCE [LARGE SCALE GENOMIC DNA]</scope>
    <source>
        <strain evidence="2 3">CBS 606.96</strain>
    </source>
</reference>
<evidence type="ECO:0000313" key="2">
    <source>
        <dbReference type="EMBL" id="EXJ89529.1"/>
    </source>
</evidence>
<dbReference type="EMBL" id="AMGY01000002">
    <property type="protein sequence ID" value="EXJ89529.1"/>
    <property type="molecule type" value="Genomic_DNA"/>
</dbReference>
<dbReference type="eggNOG" id="ENOG502QVZH">
    <property type="taxonomic scope" value="Eukaryota"/>
</dbReference>
<evidence type="ECO:0000313" key="3">
    <source>
        <dbReference type="Proteomes" id="UP000019478"/>
    </source>
</evidence>
<sequence length="1094" mass="119975">MPTDSAEESRIKQVVVMNREEGYDPHPGTKSQTPPPRSGKFSRLGIFGRRGKSPAPEPEVTPRKLQRKGPTAGTGHEGYGRRIALFSSKSSKSRSSSRQTRSSQSDLDDFAATRLRPVPIVGGSRAINSAGPGDGLDVYDNAPPSSSGSDKRRPLSQSQGSFGQNSGQDGLGGTGDPALSHRTVPTLAFRRSQRLGNDEEKFSLPMSIRTHELLTPLYISSQEESRSSALLGSLSTPSTTTDLYRSDNSFYKSKDKRNWKRKWNIFRRKGSEQEPEQTAHLPSSSPDELPVSILAISTPRPMPYYAMIDSESEMNTTEQLPDLLPQLTESPAVSPINEGYEAETSYNAHTAEAYEDDILLPSASLSLPQSFDRSLPSVPLQSPKQRVQGQIEERPQRQPRLARVGRIPAVVPRNEEQSQPSRALFLKPLVRESTAENVYNLRNTPAAGFRAPLETRTHLQPGRLLPSVDRAIPSNADTLAKSEFLRFPSGAASEASTSSSSEGPLSMLGPLPGSSPPKEGHPARFAHDIDINASNSPSVDEVWNEYDDFLDHVMSPSLARKDTSSTLREKIPFPEQAERHLTASVRNAVKPQTGEPYIVFPDLSIPAMERPVFGQGTAASTASPVIFPSAMLEQTAGEDVRLRRSRIVSALHSSTDPTSPFSIRDLLNEYDSHHRSSTIPSERLSTSSASQSLKRWTATMSRPEMHKESNHQEHVALLDVVERKKDPAAQSELQFASLMVAKWLSFGRVLFSPAHDEIQTLRERHVLVIDGLGTEDWSIYCAVTYEAQQAFVHHLQEKPSGPGLKSFKASQNAPNNHRRAQVTSFDERFPFPPAFFSAVVLRFPPAMPEAKMKNIISECRRVLLPGGYLELLLLDLDIVNMGVQTRRAVRELKFRLATADTQISLRPIIDNVQSVLSARGFSSISRCVVGVPVAGRPTGSAASSSSSRSSGGSDSLPKGGAGSPRPATASPRMTFGLGRKGANLSLNDLIADHSENADAKIGRIVSRTARAWWQHCFEASVIPDGDLSRSIFAEKNLLRECRSRGSSFKMLIAHAQRPVFESRRRTMSEPLVQTLATAGAQRRTQQSSHESHTA</sequence>